<comment type="caution">
    <text evidence="1">The sequence shown here is derived from an EMBL/GenBank/DDBJ whole genome shotgun (WGS) entry which is preliminary data.</text>
</comment>
<gene>
    <name evidence="1" type="ORF">BB561_003270</name>
</gene>
<protein>
    <submittedName>
        <fullName evidence="1">Uncharacterized protein</fullName>
    </submittedName>
</protein>
<organism evidence="1 2">
    <name type="scientific">Smittium simulii</name>
    <dbReference type="NCBI Taxonomy" id="133385"/>
    <lineage>
        <taxon>Eukaryota</taxon>
        <taxon>Fungi</taxon>
        <taxon>Fungi incertae sedis</taxon>
        <taxon>Zoopagomycota</taxon>
        <taxon>Kickxellomycotina</taxon>
        <taxon>Harpellomycetes</taxon>
        <taxon>Harpellales</taxon>
        <taxon>Legeriomycetaceae</taxon>
        <taxon>Smittium</taxon>
    </lineage>
</organism>
<evidence type="ECO:0000313" key="2">
    <source>
        <dbReference type="Proteomes" id="UP000245383"/>
    </source>
</evidence>
<dbReference type="EMBL" id="MBFR01000128">
    <property type="protein sequence ID" value="PVU93441.1"/>
    <property type="molecule type" value="Genomic_DNA"/>
</dbReference>
<proteinExistence type="predicted"/>
<reference evidence="1 2" key="1">
    <citation type="journal article" date="2018" name="MBio">
        <title>Comparative Genomics Reveals the Core Gene Toolbox for the Fungus-Insect Symbiosis.</title>
        <authorList>
            <person name="Wang Y."/>
            <person name="Stata M."/>
            <person name="Wang W."/>
            <person name="Stajich J.E."/>
            <person name="White M.M."/>
            <person name="Moncalvo J.M."/>
        </authorList>
    </citation>
    <scope>NUCLEOTIDE SEQUENCE [LARGE SCALE GENOMIC DNA]</scope>
    <source>
        <strain evidence="1 2">SWE-8-4</strain>
    </source>
</reference>
<accession>A0A2T9YM91</accession>
<sequence length="128" mass="14877">MKFLSFGIVSPLKILEKINHMYVFLFSRRDTKFNRQEQGQHSNTAGEASASQYYPFMQLTICNSIITILHKWFYRKFDCNNNYLATVILDINETTNPGVLLIRRGTLPEELPNIFSIALESRLLITNE</sequence>
<name>A0A2T9YM91_9FUNG</name>
<keyword evidence="2" id="KW-1185">Reference proteome</keyword>
<dbReference type="Proteomes" id="UP000245383">
    <property type="component" value="Unassembled WGS sequence"/>
</dbReference>
<evidence type="ECO:0000313" key="1">
    <source>
        <dbReference type="EMBL" id="PVU93441.1"/>
    </source>
</evidence>
<dbReference type="AlphaFoldDB" id="A0A2T9YM91"/>